<evidence type="ECO:0000256" key="2">
    <source>
        <dbReference type="ARBA" id="ARBA00022741"/>
    </source>
</evidence>
<dbReference type="Gene3D" id="3.30.450.90">
    <property type="match status" value="1"/>
</dbReference>
<dbReference type="PANTHER" id="PTHR30258">
    <property type="entry name" value="TYPE II SECRETION SYSTEM PROTEIN GSPE-RELATED"/>
    <property type="match status" value="1"/>
</dbReference>
<dbReference type="Gene3D" id="1.10.40.70">
    <property type="match status" value="1"/>
</dbReference>
<name>A0A6N3GW00_9CLOT</name>
<dbReference type="Pfam" id="PF05157">
    <property type="entry name" value="MshEN"/>
    <property type="match status" value="1"/>
</dbReference>
<dbReference type="SUPFAM" id="SSF160246">
    <property type="entry name" value="EspE N-terminal domain-like"/>
    <property type="match status" value="1"/>
</dbReference>
<evidence type="ECO:0000313" key="5">
    <source>
        <dbReference type="EMBL" id="VYU68676.1"/>
    </source>
</evidence>
<dbReference type="InterPro" id="IPR027417">
    <property type="entry name" value="P-loop_NTPase"/>
</dbReference>
<dbReference type="SUPFAM" id="SSF52540">
    <property type="entry name" value="P-loop containing nucleoside triphosphate hydrolases"/>
    <property type="match status" value="1"/>
</dbReference>
<feature type="domain" description="Bacterial type II secretion system protein E" evidence="4">
    <location>
        <begin position="380"/>
        <end position="394"/>
    </location>
</feature>
<dbReference type="EMBL" id="CACRTO010000049">
    <property type="protein sequence ID" value="VYU68676.1"/>
    <property type="molecule type" value="Genomic_DNA"/>
</dbReference>
<dbReference type="Gene3D" id="3.30.300.160">
    <property type="entry name" value="Type II secretion system, protein E, N-terminal domain"/>
    <property type="match status" value="1"/>
</dbReference>
<keyword evidence="2" id="KW-0547">Nucleotide-binding</keyword>
<dbReference type="CDD" id="cd01129">
    <property type="entry name" value="PulE-GspE-like"/>
    <property type="match status" value="1"/>
</dbReference>
<dbReference type="SMART" id="SM00382">
    <property type="entry name" value="AAA"/>
    <property type="match status" value="1"/>
</dbReference>
<reference evidence="5" key="1">
    <citation type="submission" date="2019-11" db="EMBL/GenBank/DDBJ databases">
        <authorList>
            <person name="Feng L."/>
        </authorList>
    </citation>
    <scope>NUCLEOTIDE SEQUENCE</scope>
    <source>
        <strain evidence="5">CTertiumLFYP3</strain>
    </source>
</reference>
<keyword evidence="3" id="KW-0067">ATP-binding</keyword>
<dbReference type="RefSeq" id="WP_156627935.1">
    <property type="nucleotide sequence ID" value="NZ_CACRTO010000049.1"/>
</dbReference>
<dbReference type="GO" id="GO:0016887">
    <property type="term" value="F:ATP hydrolysis activity"/>
    <property type="evidence" value="ECO:0007669"/>
    <property type="project" value="TreeGrafter"/>
</dbReference>
<dbReference type="InterPro" id="IPR037257">
    <property type="entry name" value="T2SS_E_N_sf"/>
</dbReference>
<dbReference type="InterPro" id="IPR007831">
    <property type="entry name" value="T2SS_GspE_N"/>
</dbReference>
<gene>
    <name evidence="5" type="primary">xpsE</name>
    <name evidence="5" type="ORF">CTLFYP3_00149</name>
</gene>
<accession>A0A6N3GW00</accession>
<dbReference type="GO" id="GO:0005886">
    <property type="term" value="C:plasma membrane"/>
    <property type="evidence" value="ECO:0007669"/>
    <property type="project" value="TreeGrafter"/>
</dbReference>
<evidence type="ECO:0000259" key="4">
    <source>
        <dbReference type="PROSITE" id="PS00662"/>
    </source>
</evidence>
<dbReference type="InterPro" id="IPR001482">
    <property type="entry name" value="T2SS/T4SS_dom"/>
</dbReference>
<evidence type="ECO:0000256" key="3">
    <source>
        <dbReference type="ARBA" id="ARBA00022840"/>
    </source>
</evidence>
<proteinExistence type="inferred from homology"/>
<dbReference type="PANTHER" id="PTHR30258:SF3">
    <property type="entry name" value="SLL1921 PROTEIN"/>
    <property type="match status" value="1"/>
</dbReference>
<comment type="similarity">
    <text evidence="1">Belongs to the GSP E family.</text>
</comment>
<organism evidence="5">
    <name type="scientific">Clostridium tertium</name>
    <dbReference type="NCBI Taxonomy" id="1559"/>
    <lineage>
        <taxon>Bacteria</taxon>
        <taxon>Bacillati</taxon>
        <taxon>Bacillota</taxon>
        <taxon>Clostridia</taxon>
        <taxon>Eubacteriales</taxon>
        <taxon>Clostridiaceae</taxon>
        <taxon>Clostridium</taxon>
    </lineage>
</organism>
<dbReference type="FunFam" id="3.40.50.300:FF:000398">
    <property type="entry name" value="Type IV pilus assembly ATPase PilB"/>
    <property type="match status" value="1"/>
</dbReference>
<dbReference type="InterPro" id="IPR003593">
    <property type="entry name" value="AAA+_ATPase"/>
</dbReference>
<dbReference type="Pfam" id="PF00437">
    <property type="entry name" value="T2SSE"/>
    <property type="match status" value="1"/>
</dbReference>
<evidence type="ECO:0000256" key="1">
    <source>
        <dbReference type="ARBA" id="ARBA00006611"/>
    </source>
</evidence>
<dbReference type="AlphaFoldDB" id="A0A6N3GW00"/>
<dbReference type="PROSITE" id="PS00662">
    <property type="entry name" value="T2SP_E"/>
    <property type="match status" value="1"/>
</dbReference>
<dbReference type="GO" id="GO:0005524">
    <property type="term" value="F:ATP binding"/>
    <property type="evidence" value="ECO:0007669"/>
    <property type="project" value="UniProtKB-KW"/>
</dbReference>
<protein>
    <submittedName>
        <fullName evidence="5">Type II secretion system protein E</fullName>
    </submittedName>
</protein>
<dbReference type="Gene3D" id="3.40.50.300">
    <property type="entry name" value="P-loop containing nucleotide triphosphate hydrolases"/>
    <property type="match status" value="1"/>
</dbReference>
<sequence>MVRGHKKKLGDILVTAGKITPYQLQNALRTQKVIGKKLGTVLIESGIVTEEDIIEAVEEQTGIERVDLNNLNFDKRAIKIVPQSLCNKYNLIAFGFEEDKIKVALEDPLNIFAIDDVYISTGLKVKTYIAPKSDIYKFVQINYSTEEVNKAAEELLKESLESKNIEVDVEEIDDVKNAPVVKMIEYLFKNSIEMRASDIHIEPYENEIRIRYRIDGRLTTVNTLGIESLAPLVTRIKILANLNIAERRLPQDGRIITKIGKEDVDLRVSILPIVTGEKVVIRILKRESYKLGKEGLGISEDNLKKLNNIISSPNGIVLVTGPTGSGKSTTLYTILSELNTSDVNIVTVEDPVEYTLNGVNQVNVNSKAGLTFAGGLRSILRQDPDIVMIGEIRDEETASIAIKSAITGHLVLSTLHTNDAPSTITRLLDMGIEPYLVATSISGIIAQRLVRRICNNCKEEYIASEYEKSIFNIDKNEELKLYRGKGCGHCNHSGYTGRIGIYEIMEITREHRNAINETKDSNILQDISIKHGMKTLAEGCKELVLNGTTTIEELATITLLKEV</sequence>